<sequence>EVQGVVTGLRGLCSGLGPHLHGFVLHLFLLELSEAHSPLALSTTSWVVGPEPPHSPWSRAPREQEPLSGDSTASSIPGEQATVPGELGPPAGPSRTPTSTGGFHPSEPRRHRSKPLPALTLLTTQTRFSFGERDSLSDLSSRAFRVGCSFGVLAPRRGALGVTFPPRSSAQLSRLISGTKPRCCRGKVYGEARMSRLGGWDPPRESGFLRGLRGLPPGGDHAGKRSSAQLPAERPHLRPGEGRTLASTFLCGLSRHPGPEGDGTKKDQLRVTPPPGCPPARTPRPEEAALCRPRAAAPGSGAEIRADGGPAGAARTLGLLPISLQLTSRVTPLRPAFSDLPVSKSALEVEPPESVVAVPVGGWRELTCRLACAGPGAAPVQWRGLDTTLGAVQTGAGISVLSVRNASLAAAGTRVCVGSCGNLTFQRTVQLLVFAFPDQLTVSPGALVAGSAQEVACTAHNVSPASSDTLSLSLLLGGQELEGVQALGRDVEEEAQDGEDSLFRVTERWLLPPLGTLAPLTLHCQATMTLPGLELNHSRPIPVLHSLTSREPPIMTSPEATPKQGSTHSPSSPGPESPGSESLRPTSRGPTSPHPTGPGPRSRGPTPGNSSTRPCRPVIRRLTTPGGLELLCEVVCSSGVAVHWTQAPGGLEAYNRREAGARAWLSVPWAECNPEGWFQCCLDPGGQVASLYLVPEICSPASSAALCMGSVALGLLLLVFLAYRLWKCCRPATDHHAHQLLWAPCPACTGLSGRDSGGHF</sequence>
<dbReference type="PANTHER" id="PTHR14162">
    <property type="entry name" value="MUCOSAL ADDRESSIN CELL ADHESION MOLECULE-1"/>
    <property type="match status" value="1"/>
</dbReference>
<dbReference type="PROSITE" id="PS50835">
    <property type="entry name" value="IG_LIKE"/>
    <property type="match status" value="1"/>
</dbReference>
<dbReference type="GO" id="GO:0007229">
    <property type="term" value="P:integrin-mediated signaling pathway"/>
    <property type="evidence" value="ECO:0007669"/>
    <property type="project" value="InterPro"/>
</dbReference>
<keyword evidence="2" id="KW-0472">Membrane</keyword>
<feature type="compositionally biased region" description="Pro residues" evidence="1">
    <location>
        <begin position="272"/>
        <end position="282"/>
    </location>
</feature>
<evidence type="ECO:0000313" key="5">
    <source>
        <dbReference type="Proteomes" id="UP000551758"/>
    </source>
</evidence>
<dbReference type="GO" id="GO:0050901">
    <property type="term" value="P:leukocyte tethering or rolling"/>
    <property type="evidence" value="ECO:0007669"/>
    <property type="project" value="TreeGrafter"/>
</dbReference>
<reference evidence="4 5" key="1">
    <citation type="journal article" date="2020" name="Mol. Biol. Evol.">
        <title>Interspecific Gene Flow and the Evolution of Specialization in Black and White Rhinoceros.</title>
        <authorList>
            <person name="Moodley Y."/>
            <person name="Westbury M.V."/>
            <person name="Russo I.M."/>
            <person name="Gopalakrishnan S."/>
            <person name="Rakotoarivelo A."/>
            <person name="Olsen R.A."/>
            <person name="Prost S."/>
            <person name="Tunstall T."/>
            <person name="Ryder O.A."/>
            <person name="Dalen L."/>
            <person name="Bruford M.W."/>
        </authorList>
    </citation>
    <scope>NUCLEOTIDE SEQUENCE [LARGE SCALE GENOMIC DNA]</scope>
    <source>
        <strain evidence="4">SBR-YM</strain>
        <tissue evidence="4">Skin</tissue>
    </source>
</reference>
<dbReference type="Gene3D" id="2.60.40.10">
    <property type="entry name" value="Immunoglobulins"/>
    <property type="match status" value="2"/>
</dbReference>
<evidence type="ECO:0000259" key="3">
    <source>
        <dbReference type="PROSITE" id="PS50835"/>
    </source>
</evidence>
<keyword evidence="2" id="KW-0812">Transmembrane</keyword>
<dbReference type="InterPro" id="IPR015169">
    <property type="entry name" value="Adhes-Ig-like"/>
</dbReference>
<dbReference type="AlphaFoldDB" id="A0A7J7EHW9"/>
<dbReference type="EMBL" id="JACDTQ010002921">
    <property type="protein sequence ID" value="KAF5915006.1"/>
    <property type="molecule type" value="Genomic_DNA"/>
</dbReference>
<evidence type="ECO:0000256" key="2">
    <source>
        <dbReference type="SAM" id="Phobius"/>
    </source>
</evidence>
<evidence type="ECO:0000313" key="4">
    <source>
        <dbReference type="EMBL" id="KAF5915006.1"/>
    </source>
</evidence>
<feature type="region of interest" description="Disordered" evidence="1">
    <location>
        <begin position="547"/>
        <end position="618"/>
    </location>
</feature>
<dbReference type="InterPro" id="IPR037413">
    <property type="entry name" value="MADCAM1"/>
</dbReference>
<dbReference type="SUPFAM" id="SSF48726">
    <property type="entry name" value="Immunoglobulin"/>
    <property type="match status" value="2"/>
</dbReference>
<feature type="compositionally biased region" description="Low complexity" evidence="1">
    <location>
        <begin position="577"/>
        <end position="591"/>
    </location>
</feature>
<dbReference type="GO" id="GO:2000403">
    <property type="term" value="P:positive regulation of lymphocyte migration"/>
    <property type="evidence" value="ECO:0007669"/>
    <property type="project" value="InterPro"/>
</dbReference>
<dbReference type="Proteomes" id="UP000551758">
    <property type="component" value="Unassembled WGS sequence"/>
</dbReference>
<dbReference type="Pfam" id="PF09085">
    <property type="entry name" value="Adhes-Ig_like"/>
    <property type="match status" value="1"/>
</dbReference>
<gene>
    <name evidence="4" type="ORF">HPG69_017871</name>
</gene>
<organism evidence="4 5">
    <name type="scientific">Diceros bicornis minor</name>
    <name type="common">South-central black rhinoceros</name>
    <dbReference type="NCBI Taxonomy" id="77932"/>
    <lineage>
        <taxon>Eukaryota</taxon>
        <taxon>Metazoa</taxon>
        <taxon>Chordata</taxon>
        <taxon>Craniata</taxon>
        <taxon>Vertebrata</taxon>
        <taxon>Euteleostomi</taxon>
        <taxon>Mammalia</taxon>
        <taxon>Eutheria</taxon>
        <taxon>Laurasiatheria</taxon>
        <taxon>Perissodactyla</taxon>
        <taxon>Rhinocerotidae</taxon>
        <taxon>Diceros</taxon>
    </lineage>
</organism>
<keyword evidence="2" id="KW-1133">Transmembrane helix</keyword>
<name>A0A7J7EHW9_DICBM</name>
<evidence type="ECO:0000256" key="1">
    <source>
        <dbReference type="SAM" id="MobiDB-lite"/>
    </source>
</evidence>
<feature type="compositionally biased region" description="Low complexity" evidence="1">
    <location>
        <begin position="599"/>
        <end position="611"/>
    </location>
</feature>
<feature type="domain" description="Ig-like" evidence="3">
    <location>
        <begin position="335"/>
        <end position="430"/>
    </location>
</feature>
<dbReference type="InterPro" id="IPR036179">
    <property type="entry name" value="Ig-like_dom_sf"/>
</dbReference>
<feature type="compositionally biased region" description="Basic and acidic residues" evidence="1">
    <location>
        <begin position="257"/>
        <end position="269"/>
    </location>
</feature>
<feature type="non-terminal residue" evidence="4">
    <location>
        <position position="760"/>
    </location>
</feature>
<dbReference type="GO" id="GO:0034113">
    <property type="term" value="P:heterotypic cell-cell adhesion"/>
    <property type="evidence" value="ECO:0007669"/>
    <property type="project" value="TreeGrafter"/>
</dbReference>
<protein>
    <recommendedName>
        <fullName evidence="3">Ig-like domain-containing protein</fullName>
    </recommendedName>
</protein>
<feature type="region of interest" description="Disordered" evidence="1">
    <location>
        <begin position="50"/>
        <end position="114"/>
    </location>
</feature>
<feature type="transmembrane region" description="Helical" evidence="2">
    <location>
        <begin position="703"/>
        <end position="723"/>
    </location>
</feature>
<dbReference type="GO" id="GO:0098640">
    <property type="term" value="F:integrin binding involved in cell-matrix adhesion"/>
    <property type="evidence" value="ECO:0007669"/>
    <property type="project" value="InterPro"/>
</dbReference>
<keyword evidence="5" id="KW-1185">Reference proteome</keyword>
<dbReference type="InterPro" id="IPR013783">
    <property type="entry name" value="Ig-like_fold"/>
</dbReference>
<dbReference type="FunFam" id="2.60.40.10:FF:000933">
    <property type="entry name" value="Mucosal addressin cell adhesion molecule 1"/>
    <property type="match status" value="1"/>
</dbReference>
<dbReference type="InterPro" id="IPR007110">
    <property type="entry name" value="Ig-like_dom"/>
</dbReference>
<feature type="region of interest" description="Disordered" evidence="1">
    <location>
        <begin position="213"/>
        <end position="288"/>
    </location>
</feature>
<accession>A0A7J7EHW9</accession>
<dbReference type="GO" id="GO:0016020">
    <property type="term" value="C:membrane"/>
    <property type="evidence" value="ECO:0007669"/>
    <property type="project" value="InterPro"/>
</dbReference>
<dbReference type="PANTHER" id="PTHR14162:SF1">
    <property type="entry name" value="MUCOSAL ADDRESSIN CELL ADHESION MOLECULE 1"/>
    <property type="match status" value="1"/>
</dbReference>
<comment type="caution">
    <text evidence="4">The sequence shown here is derived from an EMBL/GenBank/DDBJ whole genome shotgun (WGS) entry which is preliminary data.</text>
</comment>
<proteinExistence type="predicted"/>